<dbReference type="AlphaFoldDB" id="A0A2K8KVN1"/>
<dbReference type="KEGG" id="rfo:REIFOR_01707"/>
<dbReference type="EMBL" id="CP011797">
    <property type="protein sequence ID" value="ATX76846.1"/>
    <property type="molecule type" value="Genomic_DNA"/>
</dbReference>
<dbReference type="InterPro" id="IPR029058">
    <property type="entry name" value="AB_hydrolase_fold"/>
</dbReference>
<proteinExistence type="predicted"/>
<feature type="domain" description="AB hydrolase-1" evidence="1">
    <location>
        <begin position="56"/>
        <end position="191"/>
    </location>
</feature>
<evidence type="ECO:0000313" key="2">
    <source>
        <dbReference type="EMBL" id="ATX76846.1"/>
    </source>
</evidence>
<gene>
    <name evidence="2" type="ORF">REIFOR_01707</name>
</gene>
<dbReference type="SUPFAM" id="SSF53474">
    <property type="entry name" value="alpha/beta-Hydrolases"/>
    <property type="match status" value="1"/>
</dbReference>
<accession>A0A2K8KVN1</accession>
<dbReference type="Proteomes" id="UP000229757">
    <property type="component" value="Chromosome"/>
</dbReference>
<dbReference type="InterPro" id="IPR000073">
    <property type="entry name" value="AB_hydrolase_1"/>
</dbReference>
<protein>
    <submittedName>
        <fullName evidence="2">Esterase/lipase/thioesterase family protein</fullName>
    </submittedName>
</protein>
<dbReference type="Pfam" id="PF12697">
    <property type="entry name" value="Abhydrolase_6"/>
    <property type="match status" value="1"/>
</dbReference>
<dbReference type="Gene3D" id="3.40.50.1820">
    <property type="entry name" value="alpha/beta hydrolase"/>
    <property type="match status" value="1"/>
</dbReference>
<keyword evidence="3" id="KW-1185">Reference proteome</keyword>
<name>A0A2K8KVN1_9GAMM</name>
<organism evidence="2 3">
    <name type="scientific">Reinekea forsetii</name>
    <dbReference type="NCBI Taxonomy" id="1336806"/>
    <lineage>
        <taxon>Bacteria</taxon>
        <taxon>Pseudomonadati</taxon>
        <taxon>Pseudomonadota</taxon>
        <taxon>Gammaproteobacteria</taxon>
        <taxon>Oceanospirillales</taxon>
        <taxon>Saccharospirillaceae</taxon>
        <taxon>Reinekea</taxon>
    </lineage>
</organism>
<sequence length="280" mass="31606">MKSSSQLFPVELISAEVRADHFEDSYSLKPNKSKDNSVEIALIHLHANRNPDGDQVLFVHDVFESHWQWTDGPCKPVIAKLLAQGVSVWLMDWRAHGSSKKNKQPQLNHIEEMAALDLSSVTAFIEEKSGQPLTLVARGLGSQMVLLGLAGLRNIKRYILIDAGSVRGLRRYWIPGLKWLKQSKLIGRHWISGTGSEQEPVSLFKGQLSRQGLFARFRHKNTRQQLQTLQQLAGNIIWLCTQSSAETVARRHAGKQARIHRIKPSEVHDEIYKLVSSKSV</sequence>
<evidence type="ECO:0000313" key="3">
    <source>
        <dbReference type="Proteomes" id="UP000229757"/>
    </source>
</evidence>
<evidence type="ECO:0000259" key="1">
    <source>
        <dbReference type="Pfam" id="PF12697"/>
    </source>
</evidence>
<dbReference type="RefSeq" id="WP_100257156.1">
    <property type="nucleotide sequence ID" value="NZ_JABBBP010000091.1"/>
</dbReference>
<reference evidence="2 3" key="1">
    <citation type="journal article" date="2017" name="Environ. Microbiol.">
        <title>Genomic and physiological analyses of 'Reinekea forsetii' reveal a versatile opportunistic lifestyle during spring algae blooms.</title>
        <authorList>
            <person name="Avci B."/>
            <person name="Hahnke R.L."/>
            <person name="Chafee M."/>
            <person name="Fischer T."/>
            <person name="Gruber-Vodicka H."/>
            <person name="Tegetmeyer H.E."/>
            <person name="Harder J."/>
            <person name="Fuchs B.M."/>
            <person name="Amann R.I."/>
            <person name="Teeling H."/>
        </authorList>
    </citation>
    <scope>NUCLEOTIDE SEQUENCE [LARGE SCALE GENOMIC DNA]</scope>
    <source>
        <strain evidence="2 3">Hel1_31_D35</strain>
    </source>
</reference>